<dbReference type="Pfam" id="PF17937">
    <property type="entry name" value="TetR_C_28"/>
    <property type="match status" value="1"/>
</dbReference>
<dbReference type="OrthoDB" id="9809772at2"/>
<dbReference type="InterPro" id="IPR009057">
    <property type="entry name" value="Homeodomain-like_sf"/>
</dbReference>
<dbReference type="PANTHER" id="PTHR30055">
    <property type="entry name" value="HTH-TYPE TRANSCRIPTIONAL REGULATOR RUTR"/>
    <property type="match status" value="1"/>
</dbReference>
<gene>
    <name evidence="4" type="ORF">SAMN05892877_1467</name>
</gene>
<keyword evidence="1 2" id="KW-0238">DNA-binding</keyword>
<sequence>MTDAHRRKKNPELVRMQLIESARKLALENGLGSVGVDAVATDAGVTKGGLFHHFPNKQALIDAVFQHMLDEFDADLNARMTADPDPYGRFTRAYVLSVFEVGADAQWGPLWMATLTDPQLRQMWGAWFNAQLAVYGEYDLQLENARFAADGIWLGHMFGVAPHNAESFQHHLIKMTRLPA</sequence>
<evidence type="ECO:0000313" key="5">
    <source>
        <dbReference type="Proteomes" id="UP000219167"/>
    </source>
</evidence>
<reference evidence="4 5" key="1">
    <citation type="submission" date="2017-08" db="EMBL/GenBank/DDBJ databases">
        <authorList>
            <person name="de Groot N.N."/>
        </authorList>
    </citation>
    <scope>NUCLEOTIDE SEQUENCE [LARGE SCALE GENOMIC DNA]</scope>
    <source>
        <strain evidence="4 5">JC85</strain>
    </source>
</reference>
<organism evidence="4 5">
    <name type="scientific">Rhizobium subbaraonis</name>
    <dbReference type="NCBI Taxonomy" id="908946"/>
    <lineage>
        <taxon>Bacteria</taxon>
        <taxon>Pseudomonadati</taxon>
        <taxon>Pseudomonadota</taxon>
        <taxon>Alphaproteobacteria</taxon>
        <taxon>Hyphomicrobiales</taxon>
        <taxon>Rhizobiaceae</taxon>
        <taxon>Rhizobium/Agrobacterium group</taxon>
        <taxon>Rhizobium</taxon>
    </lineage>
</organism>
<dbReference type="InterPro" id="IPR001647">
    <property type="entry name" value="HTH_TetR"/>
</dbReference>
<dbReference type="RefSeq" id="WP_097143389.1">
    <property type="nucleotide sequence ID" value="NZ_OBQD01000046.1"/>
</dbReference>
<dbReference type="PRINTS" id="PR00455">
    <property type="entry name" value="HTHTETR"/>
</dbReference>
<dbReference type="EMBL" id="OBQD01000046">
    <property type="protein sequence ID" value="SOC48260.1"/>
    <property type="molecule type" value="Genomic_DNA"/>
</dbReference>
<dbReference type="InterPro" id="IPR036271">
    <property type="entry name" value="Tet_transcr_reg_TetR-rel_C_sf"/>
</dbReference>
<keyword evidence="5" id="KW-1185">Reference proteome</keyword>
<proteinExistence type="predicted"/>
<protein>
    <submittedName>
        <fullName evidence="4">TetR family transcriptional regulator</fullName>
    </submittedName>
</protein>
<dbReference type="Proteomes" id="UP000219167">
    <property type="component" value="Unassembled WGS sequence"/>
</dbReference>
<evidence type="ECO:0000259" key="3">
    <source>
        <dbReference type="PROSITE" id="PS50977"/>
    </source>
</evidence>
<dbReference type="PROSITE" id="PS50977">
    <property type="entry name" value="HTH_TETR_2"/>
    <property type="match status" value="1"/>
</dbReference>
<dbReference type="AlphaFoldDB" id="A0A285V2G4"/>
<dbReference type="SUPFAM" id="SSF46689">
    <property type="entry name" value="Homeodomain-like"/>
    <property type="match status" value="1"/>
</dbReference>
<evidence type="ECO:0000256" key="2">
    <source>
        <dbReference type="PROSITE-ProRule" id="PRU00335"/>
    </source>
</evidence>
<dbReference type="SUPFAM" id="SSF48498">
    <property type="entry name" value="Tetracyclin repressor-like, C-terminal domain"/>
    <property type="match status" value="1"/>
</dbReference>
<evidence type="ECO:0000313" key="4">
    <source>
        <dbReference type="EMBL" id="SOC48260.1"/>
    </source>
</evidence>
<accession>A0A285V2G4</accession>
<dbReference type="Gene3D" id="1.10.357.10">
    <property type="entry name" value="Tetracycline Repressor, domain 2"/>
    <property type="match status" value="1"/>
</dbReference>
<dbReference type="Pfam" id="PF00440">
    <property type="entry name" value="TetR_N"/>
    <property type="match status" value="1"/>
</dbReference>
<dbReference type="GO" id="GO:0000976">
    <property type="term" value="F:transcription cis-regulatory region binding"/>
    <property type="evidence" value="ECO:0007669"/>
    <property type="project" value="TreeGrafter"/>
</dbReference>
<dbReference type="InterPro" id="IPR050109">
    <property type="entry name" value="HTH-type_TetR-like_transc_reg"/>
</dbReference>
<feature type="DNA-binding region" description="H-T-H motif" evidence="2">
    <location>
        <begin position="35"/>
        <end position="54"/>
    </location>
</feature>
<name>A0A285V2G4_9HYPH</name>
<feature type="domain" description="HTH tetR-type" evidence="3">
    <location>
        <begin position="12"/>
        <end position="72"/>
    </location>
</feature>
<dbReference type="PANTHER" id="PTHR30055:SF148">
    <property type="entry name" value="TETR-FAMILY TRANSCRIPTIONAL REGULATOR"/>
    <property type="match status" value="1"/>
</dbReference>
<dbReference type="InterPro" id="IPR041479">
    <property type="entry name" value="TetR_CgmR_C"/>
</dbReference>
<evidence type="ECO:0000256" key="1">
    <source>
        <dbReference type="ARBA" id="ARBA00023125"/>
    </source>
</evidence>
<dbReference type="GO" id="GO:0003700">
    <property type="term" value="F:DNA-binding transcription factor activity"/>
    <property type="evidence" value="ECO:0007669"/>
    <property type="project" value="TreeGrafter"/>
</dbReference>